<dbReference type="EMBL" id="VICG01000002">
    <property type="protein sequence ID" value="KAA8575879.1"/>
    <property type="molecule type" value="Genomic_DNA"/>
</dbReference>
<accession>A0A5M9K5Y1</accession>
<evidence type="ECO:0000313" key="3">
    <source>
        <dbReference type="Proteomes" id="UP000322873"/>
    </source>
</evidence>
<sequence length="72" mass="8384">MYDNMARYLRLAYYLPAEREAGWSFDTLPLSVFFSLEWPDKESAEIKQEPQEHSTMHGEATAAISKKWQKAS</sequence>
<gene>
    <name evidence="2" type="ORF">EYC84_004965</name>
</gene>
<dbReference type="AlphaFoldDB" id="A0A5M9K5Y1"/>
<comment type="caution">
    <text evidence="2">The sequence shown here is derived from an EMBL/GenBank/DDBJ whole genome shotgun (WGS) entry which is preliminary data.</text>
</comment>
<evidence type="ECO:0000256" key="1">
    <source>
        <dbReference type="SAM" id="MobiDB-lite"/>
    </source>
</evidence>
<name>A0A5M9K5Y1_MONFR</name>
<reference evidence="2 3" key="1">
    <citation type="submission" date="2019-06" db="EMBL/GenBank/DDBJ databases">
        <title>Genome Sequence of the Brown Rot Fungal Pathogen Monilinia fructicola.</title>
        <authorList>
            <person name="De Miccolis Angelini R.M."/>
            <person name="Landi L."/>
            <person name="Abate D."/>
            <person name="Pollastro S."/>
            <person name="Romanazzi G."/>
            <person name="Faretra F."/>
        </authorList>
    </citation>
    <scope>NUCLEOTIDE SEQUENCE [LARGE SCALE GENOMIC DNA]</scope>
    <source>
        <strain evidence="2 3">Mfrc123</strain>
    </source>
</reference>
<organism evidence="2 3">
    <name type="scientific">Monilinia fructicola</name>
    <name type="common">Brown rot fungus</name>
    <name type="synonym">Ciboria fructicola</name>
    <dbReference type="NCBI Taxonomy" id="38448"/>
    <lineage>
        <taxon>Eukaryota</taxon>
        <taxon>Fungi</taxon>
        <taxon>Dikarya</taxon>
        <taxon>Ascomycota</taxon>
        <taxon>Pezizomycotina</taxon>
        <taxon>Leotiomycetes</taxon>
        <taxon>Helotiales</taxon>
        <taxon>Sclerotiniaceae</taxon>
        <taxon>Monilinia</taxon>
    </lineage>
</organism>
<keyword evidence="3" id="KW-1185">Reference proteome</keyword>
<evidence type="ECO:0000313" key="2">
    <source>
        <dbReference type="EMBL" id="KAA8575879.1"/>
    </source>
</evidence>
<proteinExistence type="predicted"/>
<feature type="region of interest" description="Disordered" evidence="1">
    <location>
        <begin position="47"/>
        <end position="72"/>
    </location>
</feature>
<feature type="compositionally biased region" description="Basic and acidic residues" evidence="1">
    <location>
        <begin position="47"/>
        <end position="56"/>
    </location>
</feature>
<dbReference type="Proteomes" id="UP000322873">
    <property type="component" value="Unassembled WGS sequence"/>
</dbReference>
<protein>
    <submittedName>
        <fullName evidence="2">Uncharacterized protein</fullName>
    </submittedName>
</protein>